<name>A0A1A9X1H7_9MUSC</name>
<organism evidence="2 3">
    <name type="scientific">Glossina brevipalpis</name>
    <dbReference type="NCBI Taxonomy" id="37001"/>
    <lineage>
        <taxon>Eukaryota</taxon>
        <taxon>Metazoa</taxon>
        <taxon>Ecdysozoa</taxon>
        <taxon>Arthropoda</taxon>
        <taxon>Hexapoda</taxon>
        <taxon>Insecta</taxon>
        <taxon>Pterygota</taxon>
        <taxon>Neoptera</taxon>
        <taxon>Endopterygota</taxon>
        <taxon>Diptera</taxon>
        <taxon>Brachycera</taxon>
        <taxon>Muscomorpha</taxon>
        <taxon>Hippoboscoidea</taxon>
        <taxon>Glossinidae</taxon>
        <taxon>Glossina</taxon>
    </lineage>
</organism>
<sequence>MYTKRMRPHNVKHNENIEHEKLDSAPKNHMICVYAPLILGNCECEKESIVDCKLAPIQIKFYETTIGIQSCLLMRISSVVLKRSENLLVFYPYEKAENYIGRVIKLDTSRNQITLIVKSNYVDREVKLRRARYQIASIPKSSHVDREAKLHRSRNRATLIVQTSYVDREAKLHRLRNYFYWMTKTYLNIHLVENYHARDMKLKKIVFYGCYCINVAFYTTSSMIVRMSVFMSEYQIRPDLFAAESPFVFNLFPLSSN</sequence>
<keyword evidence="1" id="KW-0812">Transmembrane</keyword>
<dbReference type="VEuPathDB" id="VectorBase:GBRI040714"/>
<keyword evidence="1" id="KW-0472">Membrane</keyword>
<reference evidence="2" key="2">
    <citation type="submission" date="2020-05" db="UniProtKB">
        <authorList>
            <consortium name="EnsemblMetazoa"/>
        </authorList>
    </citation>
    <scope>IDENTIFICATION</scope>
    <source>
        <strain evidence="2">IAEA</strain>
    </source>
</reference>
<dbReference type="Proteomes" id="UP000091820">
    <property type="component" value="Unassembled WGS sequence"/>
</dbReference>
<keyword evidence="1" id="KW-1133">Transmembrane helix</keyword>
<proteinExistence type="predicted"/>
<keyword evidence="3" id="KW-1185">Reference proteome</keyword>
<protein>
    <submittedName>
        <fullName evidence="2">Uncharacterized protein</fullName>
    </submittedName>
</protein>
<evidence type="ECO:0000313" key="2">
    <source>
        <dbReference type="EnsemblMetazoa" id="GBRI040714-PA"/>
    </source>
</evidence>
<accession>A0A1A9X1H7</accession>
<dbReference type="AlphaFoldDB" id="A0A1A9X1H7"/>
<evidence type="ECO:0000313" key="3">
    <source>
        <dbReference type="Proteomes" id="UP000091820"/>
    </source>
</evidence>
<evidence type="ECO:0000256" key="1">
    <source>
        <dbReference type="SAM" id="Phobius"/>
    </source>
</evidence>
<reference evidence="3" key="1">
    <citation type="submission" date="2014-03" db="EMBL/GenBank/DDBJ databases">
        <authorList>
            <person name="Aksoy S."/>
            <person name="Warren W."/>
            <person name="Wilson R.K."/>
        </authorList>
    </citation>
    <scope>NUCLEOTIDE SEQUENCE [LARGE SCALE GENOMIC DNA]</scope>
    <source>
        <strain evidence="3">IAEA</strain>
    </source>
</reference>
<dbReference type="EnsemblMetazoa" id="GBRI040714-RA">
    <property type="protein sequence ID" value="GBRI040714-PA"/>
    <property type="gene ID" value="GBRI040714"/>
</dbReference>
<feature type="transmembrane region" description="Helical" evidence="1">
    <location>
        <begin position="205"/>
        <end position="225"/>
    </location>
</feature>